<organism evidence="2 3">
    <name type="scientific">Legionella steelei</name>
    <dbReference type="NCBI Taxonomy" id="947033"/>
    <lineage>
        <taxon>Bacteria</taxon>
        <taxon>Pseudomonadati</taxon>
        <taxon>Pseudomonadota</taxon>
        <taxon>Gammaproteobacteria</taxon>
        <taxon>Legionellales</taxon>
        <taxon>Legionellaceae</taxon>
        <taxon>Legionella</taxon>
    </lineage>
</organism>
<dbReference type="STRING" id="947033.Lste_0216"/>
<evidence type="ECO:0000256" key="1">
    <source>
        <dbReference type="SAM" id="SignalP"/>
    </source>
</evidence>
<evidence type="ECO:0000313" key="3">
    <source>
        <dbReference type="Proteomes" id="UP000054926"/>
    </source>
</evidence>
<feature type="signal peptide" evidence="1">
    <location>
        <begin position="1"/>
        <end position="22"/>
    </location>
</feature>
<evidence type="ECO:0000313" key="2">
    <source>
        <dbReference type="EMBL" id="KTD71450.1"/>
    </source>
</evidence>
<proteinExistence type="predicted"/>
<reference evidence="2 3" key="1">
    <citation type="submission" date="2015-11" db="EMBL/GenBank/DDBJ databases">
        <title>Genomic analysis of 38 Legionella species identifies large and diverse effector repertoires.</title>
        <authorList>
            <person name="Burstein D."/>
            <person name="Amaro F."/>
            <person name="Zusman T."/>
            <person name="Lifshitz Z."/>
            <person name="Cohen O."/>
            <person name="Gilbert J.A."/>
            <person name="Pupko T."/>
            <person name="Shuman H.A."/>
            <person name="Segal G."/>
        </authorList>
    </citation>
    <scope>NUCLEOTIDE SEQUENCE [LARGE SCALE GENOMIC DNA]</scope>
    <source>
        <strain evidence="2 3">IMVS3376</strain>
    </source>
</reference>
<dbReference type="PATRIC" id="fig|947033.5.peg.234"/>
<gene>
    <name evidence="2" type="ORF">Lste_0216</name>
</gene>
<keyword evidence="3" id="KW-1185">Reference proteome</keyword>
<dbReference type="RefSeq" id="WP_058509235.1">
    <property type="nucleotide sequence ID" value="NZ_DAIOMV010000017.1"/>
</dbReference>
<dbReference type="AlphaFoldDB" id="A0A0W0ZR02"/>
<feature type="chain" id="PRO_5006918974" evidence="1">
    <location>
        <begin position="23"/>
        <end position="118"/>
    </location>
</feature>
<dbReference type="Proteomes" id="UP000054926">
    <property type="component" value="Unassembled WGS sequence"/>
</dbReference>
<dbReference type="OrthoDB" id="5652264at2"/>
<dbReference type="EMBL" id="LNYY01000004">
    <property type="protein sequence ID" value="KTD71450.1"/>
    <property type="molecule type" value="Genomic_DNA"/>
</dbReference>
<protein>
    <submittedName>
        <fullName evidence="2">Uncharacterized protein</fullName>
    </submittedName>
</protein>
<accession>A0A0W0ZR02</accession>
<keyword evidence="1" id="KW-0732">Signal</keyword>
<sequence length="118" mass="12587">MYRSIHKLLSCMLILTSSVVFSTPVEISLDPNKPVILTNTNNQVLSLLCEVHVVASTQNYVSVRIISGKGMFNGTSLKQGDSLVSALTNVQQIPISADPGTKAQVTNLGTQPVSAKCN</sequence>
<name>A0A0W0ZR02_9GAMM</name>
<comment type="caution">
    <text evidence="2">The sequence shown here is derived from an EMBL/GenBank/DDBJ whole genome shotgun (WGS) entry which is preliminary data.</text>
</comment>